<dbReference type="InterPro" id="IPR003613">
    <property type="entry name" value="Ubox_domain"/>
</dbReference>
<dbReference type="Gene3D" id="3.30.40.10">
    <property type="entry name" value="Zinc/RING finger domain, C3HC4 (zinc finger)"/>
    <property type="match status" value="1"/>
</dbReference>
<gene>
    <name evidence="3" type="ORF">RFI_22652</name>
</gene>
<protein>
    <recommendedName>
        <fullName evidence="2">U-box domain-containing protein</fullName>
    </recommendedName>
</protein>
<comment type="caution">
    <text evidence="3">The sequence shown here is derived from an EMBL/GenBank/DDBJ whole genome shotgun (WGS) entry which is preliminary data.</text>
</comment>
<dbReference type="GO" id="GO:0004842">
    <property type="term" value="F:ubiquitin-protein transferase activity"/>
    <property type="evidence" value="ECO:0007669"/>
    <property type="project" value="InterPro"/>
</dbReference>
<evidence type="ECO:0000259" key="2">
    <source>
        <dbReference type="Pfam" id="PF04564"/>
    </source>
</evidence>
<dbReference type="SUPFAM" id="SSF57850">
    <property type="entry name" value="RING/U-box"/>
    <property type="match status" value="1"/>
</dbReference>
<reference evidence="3 4" key="1">
    <citation type="journal article" date="2013" name="Curr. Biol.">
        <title>The Genome of the Foraminiferan Reticulomyxa filosa.</title>
        <authorList>
            <person name="Glockner G."/>
            <person name="Hulsmann N."/>
            <person name="Schleicher M."/>
            <person name="Noegel A.A."/>
            <person name="Eichinger L."/>
            <person name="Gallinger C."/>
            <person name="Pawlowski J."/>
            <person name="Sierra R."/>
            <person name="Euteneuer U."/>
            <person name="Pillet L."/>
            <person name="Moustafa A."/>
            <person name="Platzer M."/>
            <person name="Groth M."/>
            <person name="Szafranski K."/>
            <person name="Schliwa M."/>
        </authorList>
    </citation>
    <scope>NUCLEOTIDE SEQUENCE [LARGE SCALE GENOMIC DNA]</scope>
</reference>
<feature type="coiled-coil region" evidence="1">
    <location>
        <begin position="272"/>
        <end position="306"/>
    </location>
</feature>
<keyword evidence="4" id="KW-1185">Reference proteome</keyword>
<dbReference type="InterPro" id="IPR013083">
    <property type="entry name" value="Znf_RING/FYVE/PHD"/>
</dbReference>
<dbReference type="EMBL" id="ASPP01019834">
    <property type="protein sequence ID" value="ETO14716.1"/>
    <property type="molecule type" value="Genomic_DNA"/>
</dbReference>
<name>X6MM32_RETFI</name>
<proteinExistence type="predicted"/>
<keyword evidence="1" id="KW-0175">Coiled coil</keyword>
<dbReference type="AlphaFoldDB" id="X6MM32"/>
<evidence type="ECO:0000313" key="4">
    <source>
        <dbReference type="Proteomes" id="UP000023152"/>
    </source>
</evidence>
<feature type="domain" description="U-box" evidence="2">
    <location>
        <begin position="462"/>
        <end position="514"/>
    </location>
</feature>
<evidence type="ECO:0000313" key="3">
    <source>
        <dbReference type="EMBL" id="ETO14716.1"/>
    </source>
</evidence>
<dbReference type="GO" id="GO:0016567">
    <property type="term" value="P:protein ubiquitination"/>
    <property type="evidence" value="ECO:0007669"/>
    <property type="project" value="InterPro"/>
</dbReference>
<dbReference type="Pfam" id="PF04564">
    <property type="entry name" value="U-box"/>
    <property type="match status" value="1"/>
</dbReference>
<accession>X6MM32</accession>
<organism evidence="3 4">
    <name type="scientific">Reticulomyxa filosa</name>
    <dbReference type="NCBI Taxonomy" id="46433"/>
    <lineage>
        <taxon>Eukaryota</taxon>
        <taxon>Sar</taxon>
        <taxon>Rhizaria</taxon>
        <taxon>Retaria</taxon>
        <taxon>Foraminifera</taxon>
        <taxon>Monothalamids</taxon>
        <taxon>Reticulomyxidae</taxon>
        <taxon>Reticulomyxa</taxon>
    </lineage>
</organism>
<sequence length="523" mass="59635">MSYTFARPEAYSTSALQLRVSEKDNVLSTLKVDSTQSLLNVQRKYTSLLTSDGDNIGSAVGCGPDRGQTAWPQTLSISCATTALTTVPITSTSQITPIQKDHGHNNLVSQTINTGRLDSGNNLEVADNNPKVLLQNTETVALLNTSFCCNSANVQSQDVVNIPLDQPLIDRLNHSINCISNKVTDWNNILERSEQFKQLLCKCTDKNPECIGQGKQDIVDTQNQINEMVDIQSETLEGISQEIVPTMFKNQQLLHKITNQLFKETEVKTREYTTLQNEANAVSIKRDQIEKQIMELTNLLTDVKAKETQLRTQLHDNQIYLTTITDQLNLSVNMKEYMDKYFETLMTIEKKFILKKPFLSLFEENWKEWDVNDIAIWVCHRVLSSNQSVGNQKIEEMALQLKNDLLIKKGEDLVKLLHQTDSLNLLKLRNFKDKQLVKTNIGVLVAPQVMPKYFIVHYQKNDGITYDRESIENWFLNNQHCEIVLSPVTNEAMTTTIIFTNRLLKQQIQDFKKKTSFSPRDNP</sequence>
<dbReference type="Proteomes" id="UP000023152">
    <property type="component" value="Unassembled WGS sequence"/>
</dbReference>
<evidence type="ECO:0000256" key="1">
    <source>
        <dbReference type="SAM" id="Coils"/>
    </source>
</evidence>